<evidence type="ECO:0000313" key="2">
    <source>
        <dbReference type="Proteomes" id="UP001501710"/>
    </source>
</evidence>
<reference evidence="2" key="1">
    <citation type="journal article" date="2019" name="Int. J. Syst. Evol. Microbiol.">
        <title>The Global Catalogue of Microorganisms (GCM) 10K type strain sequencing project: providing services to taxonomists for standard genome sequencing and annotation.</title>
        <authorList>
            <consortium name="The Broad Institute Genomics Platform"/>
            <consortium name="The Broad Institute Genome Sequencing Center for Infectious Disease"/>
            <person name="Wu L."/>
            <person name="Ma J."/>
        </authorList>
    </citation>
    <scope>NUCLEOTIDE SEQUENCE [LARGE SCALE GENOMIC DNA]</scope>
    <source>
        <strain evidence="2">JCM 17440</strain>
    </source>
</reference>
<evidence type="ECO:0000313" key="1">
    <source>
        <dbReference type="EMBL" id="GAA4231104.1"/>
    </source>
</evidence>
<protein>
    <submittedName>
        <fullName evidence="1">Uncharacterized protein</fullName>
    </submittedName>
</protein>
<dbReference type="EMBL" id="BAABAS010000006">
    <property type="protein sequence ID" value="GAA4231104.1"/>
    <property type="molecule type" value="Genomic_DNA"/>
</dbReference>
<keyword evidence="2" id="KW-1185">Reference proteome</keyword>
<comment type="caution">
    <text evidence="1">The sequence shown here is derived from an EMBL/GenBank/DDBJ whole genome shotgun (WGS) entry which is preliminary data.</text>
</comment>
<proteinExistence type="predicted"/>
<organism evidence="1 2">
    <name type="scientific">Actinomadura meridiana</name>
    <dbReference type="NCBI Taxonomy" id="559626"/>
    <lineage>
        <taxon>Bacteria</taxon>
        <taxon>Bacillati</taxon>
        <taxon>Actinomycetota</taxon>
        <taxon>Actinomycetes</taxon>
        <taxon>Streptosporangiales</taxon>
        <taxon>Thermomonosporaceae</taxon>
        <taxon>Actinomadura</taxon>
    </lineage>
</organism>
<name>A0ABP8C025_9ACTN</name>
<dbReference type="Proteomes" id="UP001501710">
    <property type="component" value="Unassembled WGS sequence"/>
</dbReference>
<sequence>MGAHWGLVRARLPRRSRRYNVAIPGLPAFVHRQLHNYELENDIALGQVAVAYDSYRRIALRRGPDHRIGGLRRGPEEDWRSCLEDEPRTLLELALRSLSPRARRHLRKLVDPLDLAYQSWSLNDPFAPPDHPWWLRRIDGIE</sequence>
<accession>A0ABP8C025</accession>
<gene>
    <name evidence="1" type="ORF">GCM10022254_27410</name>
</gene>